<dbReference type="NCBIfam" id="NF010739">
    <property type="entry name" value="PRK14141.1"/>
    <property type="match status" value="1"/>
</dbReference>
<protein>
    <recommendedName>
        <fullName evidence="8 10">Protein GrpE</fullName>
    </recommendedName>
    <alternativeName>
        <fullName evidence="9 10">HSP-70 cofactor</fullName>
    </alternativeName>
</protein>
<evidence type="ECO:0000256" key="10">
    <source>
        <dbReference type="HAMAP-Rule" id="MF_01151"/>
    </source>
</evidence>
<dbReference type="GO" id="GO:0042803">
    <property type="term" value="F:protein homodimerization activity"/>
    <property type="evidence" value="ECO:0007669"/>
    <property type="project" value="InterPro"/>
</dbReference>
<dbReference type="EMBL" id="CP042582">
    <property type="protein sequence ID" value="QEX25024.1"/>
    <property type="molecule type" value="Genomic_DNA"/>
</dbReference>
<comment type="subunit">
    <text evidence="3 10">Homodimer.</text>
</comment>
<comment type="similarity">
    <text evidence="2 10 12">Belongs to the GrpE family.</text>
</comment>
<dbReference type="PANTHER" id="PTHR21237:SF23">
    <property type="entry name" value="GRPE PROTEIN HOMOLOG, MITOCHONDRIAL"/>
    <property type="match status" value="1"/>
</dbReference>
<dbReference type="Gene3D" id="2.30.22.10">
    <property type="entry name" value="Head domain of nucleotide exchange factor GrpE"/>
    <property type="match status" value="1"/>
</dbReference>
<evidence type="ECO:0000256" key="9">
    <source>
        <dbReference type="ARBA" id="ARBA00076414"/>
    </source>
</evidence>
<keyword evidence="13" id="KW-0175">Coiled coil</keyword>
<dbReference type="GO" id="GO:0000774">
    <property type="term" value="F:adenyl-nucleotide exchange factor activity"/>
    <property type="evidence" value="ECO:0007669"/>
    <property type="project" value="InterPro"/>
</dbReference>
<gene>
    <name evidence="10 15" type="primary">grpE</name>
    <name evidence="15" type="ORF">FRZ61_49680</name>
</gene>
<dbReference type="HAMAP" id="MF_01151">
    <property type="entry name" value="GrpE"/>
    <property type="match status" value="1"/>
</dbReference>
<dbReference type="PRINTS" id="PR00773">
    <property type="entry name" value="GRPEPROTEIN"/>
</dbReference>
<comment type="subcellular location">
    <subcellularLocation>
        <location evidence="1 10">Cytoplasm</location>
    </subcellularLocation>
</comment>
<dbReference type="GO" id="GO:0051082">
    <property type="term" value="F:unfolded protein binding"/>
    <property type="evidence" value="ECO:0007669"/>
    <property type="project" value="TreeGrafter"/>
</dbReference>
<keyword evidence="5 10" id="KW-0346">Stress response</keyword>
<evidence type="ECO:0000256" key="1">
    <source>
        <dbReference type="ARBA" id="ARBA00004496"/>
    </source>
</evidence>
<dbReference type="GO" id="GO:0051087">
    <property type="term" value="F:protein-folding chaperone binding"/>
    <property type="evidence" value="ECO:0007669"/>
    <property type="project" value="InterPro"/>
</dbReference>
<accession>A0A5J6N6B0</accession>
<feature type="region of interest" description="Disordered" evidence="14">
    <location>
        <begin position="1"/>
        <end position="30"/>
    </location>
</feature>
<keyword evidence="6 10" id="KW-0143">Chaperone</keyword>
<dbReference type="InterPro" id="IPR000740">
    <property type="entry name" value="GrpE"/>
</dbReference>
<evidence type="ECO:0000256" key="8">
    <source>
        <dbReference type="ARBA" id="ARBA00072274"/>
    </source>
</evidence>
<evidence type="ECO:0000256" key="3">
    <source>
        <dbReference type="ARBA" id="ARBA00011738"/>
    </source>
</evidence>
<evidence type="ECO:0000313" key="16">
    <source>
        <dbReference type="Proteomes" id="UP000325797"/>
    </source>
</evidence>
<keyword evidence="16" id="KW-1185">Reference proteome</keyword>
<dbReference type="FunFam" id="2.30.22.10:FF:000001">
    <property type="entry name" value="Protein GrpE"/>
    <property type="match status" value="1"/>
</dbReference>
<dbReference type="GO" id="GO:0006457">
    <property type="term" value="P:protein folding"/>
    <property type="evidence" value="ECO:0007669"/>
    <property type="project" value="InterPro"/>
</dbReference>
<reference evidence="15 16" key="1">
    <citation type="submission" date="2019-08" db="EMBL/GenBank/DDBJ databases">
        <title>Hyperibacter terrae gen. nov., sp. nov. and Hyperibacter viscosus sp. nov., two new members in the family Rhodospirillaceae isolated from the rhizosphere of Hypericum perforatum.</title>
        <authorList>
            <person name="Noviana Z."/>
        </authorList>
    </citation>
    <scope>NUCLEOTIDE SEQUENCE [LARGE SCALE GENOMIC DNA]</scope>
    <source>
        <strain evidence="15 16">R5959</strain>
    </source>
</reference>
<dbReference type="PROSITE" id="PS01071">
    <property type="entry name" value="GRPE"/>
    <property type="match status" value="1"/>
</dbReference>
<evidence type="ECO:0000313" key="15">
    <source>
        <dbReference type="EMBL" id="QEX25024.1"/>
    </source>
</evidence>
<sequence length="205" mass="21893">MTDEKRDEGAPAPANDSAVPAEAAAAPGTDPLEEARAEIGRLKDQLLRALAETENVRRRGQREREDAQRYAATAFAKDMLAVADNLGRALQHIPAEQLDSDPALKTLYDGVAATERQLVAAFERHGIRRIEPLGEKFDSNLHQAMFEVPGTGQPAGTIVQVLQPGYLIQDRLLRAAMVGVAKAEPAAAKPNGEGGAPGSRIDTVV</sequence>
<evidence type="ECO:0000256" key="13">
    <source>
        <dbReference type="SAM" id="Coils"/>
    </source>
</evidence>
<dbReference type="InterPro" id="IPR013805">
    <property type="entry name" value="GrpE_CC"/>
</dbReference>
<evidence type="ECO:0000256" key="11">
    <source>
        <dbReference type="RuleBase" id="RU000639"/>
    </source>
</evidence>
<evidence type="ECO:0000256" key="4">
    <source>
        <dbReference type="ARBA" id="ARBA00022490"/>
    </source>
</evidence>
<dbReference type="RefSeq" id="WP_151120318.1">
    <property type="nucleotide sequence ID" value="NZ_CP042582.1"/>
</dbReference>
<feature type="region of interest" description="Disordered" evidence="14">
    <location>
        <begin position="185"/>
        <end position="205"/>
    </location>
</feature>
<evidence type="ECO:0000256" key="7">
    <source>
        <dbReference type="ARBA" id="ARBA00053401"/>
    </source>
</evidence>
<dbReference type="PANTHER" id="PTHR21237">
    <property type="entry name" value="GRPE PROTEIN"/>
    <property type="match status" value="1"/>
</dbReference>
<dbReference type="InterPro" id="IPR009012">
    <property type="entry name" value="GrpE_head"/>
</dbReference>
<dbReference type="SUPFAM" id="SSF51064">
    <property type="entry name" value="Head domain of nucleotide exchange factor GrpE"/>
    <property type="match status" value="1"/>
</dbReference>
<feature type="coiled-coil region" evidence="13">
    <location>
        <begin position="32"/>
        <end position="63"/>
    </location>
</feature>
<evidence type="ECO:0000256" key="2">
    <source>
        <dbReference type="ARBA" id="ARBA00009054"/>
    </source>
</evidence>
<dbReference type="CDD" id="cd00446">
    <property type="entry name" value="GrpE"/>
    <property type="match status" value="1"/>
</dbReference>
<dbReference type="SUPFAM" id="SSF58014">
    <property type="entry name" value="Coiled-coil domain of nucleotide exchange factor GrpE"/>
    <property type="match status" value="1"/>
</dbReference>
<dbReference type="Pfam" id="PF01025">
    <property type="entry name" value="GrpE"/>
    <property type="match status" value="1"/>
</dbReference>
<name>A0A5J6N6B0_9PROT</name>
<feature type="compositionally biased region" description="Low complexity" evidence="14">
    <location>
        <begin position="12"/>
        <end position="27"/>
    </location>
</feature>
<keyword evidence="4 10" id="KW-0963">Cytoplasm</keyword>
<dbReference type="GO" id="GO:0005737">
    <property type="term" value="C:cytoplasm"/>
    <property type="evidence" value="ECO:0007669"/>
    <property type="project" value="UniProtKB-SubCell"/>
</dbReference>
<dbReference type="KEGG" id="hadh:FRZ61_49680"/>
<comment type="function">
    <text evidence="7 10 11">Participates actively in the response to hyperosmotic and heat shock by preventing the aggregation of stress-denatured proteins, in association with DnaK and GrpE. It is the nucleotide exchange factor for DnaK and may function as a thermosensor. Unfolded proteins bind initially to DnaJ; upon interaction with the DnaJ-bound protein, DnaK hydrolyzes its bound ATP, resulting in the formation of a stable complex. GrpE releases ADP from DnaK; ATP binding to DnaK triggers the release of the substrate protein, thus completing the reaction cycle. Several rounds of ATP-dependent interactions between DnaJ, DnaK and GrpE are required for fully efficient folding.</text>
</comment>
<dbReference type="AlphaFoldDB" id="A0A5J6N6B0"/>
<dbReference type="OrthoDB" id="9789811at2"/>
<dbReference type="Gene3D" id="3.90.20.20">
    <property type="match status" value="1"/>
</dbReference>
<evidence type="ECO:0000256" key="5">
    <source>
        <dbReference type="ARBA" id="ARBA00023016"/>
    </source>
</evidence>
<dbReference type="Proteomes" id="UP000325797">
    <property type="component" value="Chromosome"/>
</dbReference>
<proteinExistence type="inferred from homology"/>
<evidence type="ECO:0000256" key="12">
    <source>
        <dbReference type="RuleBase" id="RU004478"/>
    </source>
</evidence>
<evidence type="ECO:0000256" key="6">
    <source>
        <dbReference type="ARBA" id="ARBA00023186"/>
    </source>
</evidence>
<organism evidence="15 16">
    <name type="scientific">Hypericibacter adhaerens</name>
    <dbReference type="NCBI Taxonomy" id="2602016"/>
    <lineage>
        <taxon>Bacteria</taxon>
        <taxon>Pseudomonadati</taxon>
        <taxon>Pseudomonadota</taxon>
        <taxon>Alphaproteobacteria</taxon>
        <taxon>Rhodospirillales</taxon>
        <taxon>Dongiaceae</taxon>
        <taxon>Hypericibacter</taxon>
    </lineage>
</organism>
<evidence type="ECO:0000256" key="14">
    <source>
        <dbReference type="SAM" id="MobiDB-lite"/>
    </source>
</evidence>